<proteinExistence type="predicted"/>
<reference evidence="8 9" key="1">
    <citation type="submission" date="2017-05" db="EMBL/GenBank/DDBJ databases">
        <title>Draft genome sequence of Elsinoe australis.</title>
        <authorList>
            <person name="Cheng Q."/>
        </authorList>
    </citation>
    <scope>NUCLEOTIDE SEQUENCE [LARGE SCALE GENOMIC DNA]</scope>
    <source>
        <strain evidence="8 9">NL1</strain>
    </source>
</reference>
<organism evidence="8 9">
    <name type="scientific">Elsinoe australis</name>
    <dbReference type="NCBI Taxonomy" id="40998"/>
    <lineage>
        <taxon>Eukaryota</taxon>
        <taxon>Fungi</taxon>
        <taxon>Dikarya</taxon>
        <taxon>Ascomycota</taxon>
        <taxon>Pezizomycotina</taxon>
        <taxon>Dothideomycetes</taxon>
        <taxon>Dothideomycetidae</taxon>
        <taxon>Myriangiales</taxon>
        <taxon>Elsinoaceae</taxon>
        <taxon>Elsinoe</taxon>
    </lineage>
</organism>
<feature type="domain" description="Peptidase A1" evidence="7">
    <location>
        <begin position="1"/>
        <end position="360"/>
    </location>
</feature>
<keyword evidence="9" id="KW-1185">Reference proteome</keyword>
<evidence type="ECO:0000313" key="9">
    <source>
        <dbReference type="Proteomes" id="UP000243723"/>
    </source>
</evidence>
<name>A0A2P8AFW8_9PEZI</name>
<keyword evidence="3 6" id="KW-1133">Transmembrane helix</keyword>
<evidence type="ECO:0000256" key="2">
    <source>
        <dbReference type="ARBA" id="ARBA00022692"/>
    </source>
</evidence>
<evidence type="ECO:0000256" key="3">
    <source>
        <dbReference type="ARBA" id="ARBA00022989"/>
    </source>
</evidence>
<feature type="region of interest" description="Disordered" evidence="5">
    <location>
        <begin position="455"/>
        <end position="479"/>
    </location>
</feature>
<dbReference type="Gene3D" id="2.40.70.10">
    <property type="entry name" value="Acid Proteases"/>
    <property type="match status" value="2"/>
</dbReference>
<protein>
    <recommendedName>
        <fullName evidence="7">Peptidase A1 domain-containing protein</fullName>
    </recommendedName>
</protein>
<keyword evidence="2 6" id="KW-0812">Transmembrane</keyword>
<dbReference type="InterPro" id="IPR021109">
    <property type="entry name" value="Peptidase_aspartic_dom_sf"/>
</dbReference>
<dbReference type="PROSITE" id="PS51767">
    <property type="entry name" value="PEPTIDASE_A1"/>
    <property type="match status" value="1"/>
</dbReference>
<dbReference type="OrthoDB" id="5361565at2759"/>
<dbReference type="EMBL" id="NHZQ01000010">
    <property type="protein sequence ID" value="PSK59353.1"/>
    <property type="molecule type" value="Genomic_DNA"/>
</dbReference>
<feature type="transmembrane region" description="Helical" evidence="6">
    <location>
        <begin position="425"/>
        <end position="447"/>
    </location>
</feature>
<evidence type="ECO:0000259" key="7">
    <source>
        <dbReference type="PROSITE" id="PS51767"/>
    </source>
</evidence>
<dbReference type="InterPro" id="IPR033121">
    <property type="entry name" value="PEPTIDASE_A1"/>
</dbReference>
<dbReference type="GO" id="GO:0016020">
    <property type="term" value="C:membrane"/>
    <property type="evidence" value="ECO:0007669"/>
    <property type="project" value="UniProtKB-SubCell"/>
</dbReference>
<feature type="region of interest" description="Disordered" evidence="5">
    <location>
        <begin position="370"/>
        <end position="419"/>
    </location>
</feature>
<evidence type="ECO:0000256" key="5">
    <source>
        <dbReference type="SAM" id="MobiDB-lite"/>
    </source>
</evidence>
<feature type="compositionally biased region" description="Low complexity" evidence="5">
    <location>
        <begin position="468"/>
        <end position="479"/>
    </location>
</feature>
<dbReference type="AlphaFoldDB" id="A0A2P8AFW8"/>
<keyword evidence="4 6" id="KW-0472">Membrane</keyword>
<feature type="compositionally biased region" description="Basic and acidic residues" evidence="5">
    <location>
        <begin position="498"/>
        <end position="519"/>
    </location>
</feature>
<evidence type="ECO:0000256" key="1">
    <source>
        <dbReference type="ARBA" id="ARBA00004167"/>
    </source>
</evidence>
<evidence type="ECO:0000256" key="6">
    <source>
        <dbReference type="SAM" id="Phobius"/>
    </source>
</evidence>
<gene>
    <name evidence="8" type="ORF">B9Z65_3677</name>
</gene>
<dbReference type="Proteomes" id="UP000243723">
    <property type="component" value="Unassembled WGS sequence"/>
</dbReference>
<feature type="region of interest" description="Disordered" evidence="5">
    <location>
        <begin position="497"/>
        <end position="542"/>
    </location>
</feature>
<dbReference type="InterPro" id="IPR051694">
    <property type="entry name" value="Immunoregulatory_rcpt-like"/>
</dbReference>
<dbReference type="PANTHER" id="PTHR15549">
    <property type="entry name" value="PAIRED IMMUNOGLOBULIN-LIKE TYPE 2 RECEPTOR"/>
    <property type="match status" value="1"/>
</dbReference>
<dbReference type="GO" id="GO:0071944">
    <property type="term" value="C:cell periphery"/>
    <property type="evidence" value="ECO:0007669"/>
    <property type="project" value="UniProtKB-ARBA"/>
</dbReference>
<evidence type="ECO:0000313" key="8">
    <source>
        <dbReference type="EMBL" id="PSK59353.1"/>
    </source>
</evidence>
<sequence>MSIGNPPQRLSFLPQWPKNNTYVYNAQDPKCAPGTPQALCLTYRGGFYDRTASSTQQASNANASGGDPFDQIQAREGWSTANNPNIAQWSTDDFQLNQNTTMSRFPLGVLQVDSGEVQYAPQHILGLGRNSTILSALKSARRIASRSWGMYYGKIGVTPAGQLDGSFVIGGYDRAKTQGRGATSALGEVGRCPSEMIVTISGLLLNFPNGTDVDTFAGSSRAFQACIVPNFPLLMTMPSDFFASLDRLWGSSTNGQRSTGVNFWGAAYDPEQGLPYYGDLTLQVSTGGQTLPIRIPNDQLFMPDVTYADNGGLAVNYSRQIAMINPLYPPNDRDLAILGRNFLTSAYVMSNEDTRTFTLWTANATSESDPIAIDEDGKEVNQTCSTSDESISTNTTNPALPSTRPSEAGQTTQGSPEAQQLSTGAIVGIAVGAASGVLLLAVAAYMLHRRQRKDRERKAAESAALMAGTSPYGSHPSSYGGHDSFNAYFAPHPMQEMAGDRDPGELQGEHKEPERHELPGTELRPTSILKKAVKIATGDAGR</sequence>
<dbReference type="SUPFAM" id="SSF50630">
    <property type="entry name" value="Acid proteases"/>
    <property type="match status" value="1"/>
</dbReference>
<feature type="compositionally biased region" description="Polar residues" evidence="5">
    <location>
        <begin position="380"/>
        <end position="419"/>
    </location>
</feature>
<accession>A0A2P8AFW8</accession>
<comment type="caution">
    <text evidence="8">The sequence shown here is derived from an EMBL/GenBank/DDBJ whole genome shotgun (WGS) entry which is preliminary data.</text>
</comment>
<comment type="subcellular location">
    <subcellularLocation>
        <location evidence="1">Membrane</location>
        <topology evidence="1">Single-pass membrane protein</topology>
    </subcellularLocation>
</comment>
<evidence type="ECO:0000256" key="4">
    <source>
        <dbReference type="ARBA" id="ARBA00023136"/>
    </source>
</evidence>
<dbReference type="STRING" id="40998.A0A2P8AFW8"/>